<comment type="caution">
    <text evidence="1">The sequence shown here is derived from an EMBL/GenBank/DDBJ whole genome shotgun (WGS) entry which is preliminary data.</text>
</comment>
<dbReference type="Proteomes" id="UP000297396">
    <property type="component" value="Unassembled WGS sequence"/>
</dbReference>
<evidence type="ECO:0000313" key="2">
    <source>
        <dbReference type="Proteomes" id="UP000297396"/>
    </source>
</evidence>
<dbReference type="Gene3D" id="2.40.10.270">
    <property type="entry name" value="Bacteriophage SPP1 head-tail adaptor protein"/>
    <property type="match status" value="1"/>
</dbReference>
<dbReference type="InterPro" id="IPR008767">
    <property type="entry name" value="Phage_SPP1_head-tail_adaptor"/>
</dbReference>
<reference evidence="1 2" key="1">
    <citation type="submission" date="2019-03" db="EMBL/GenBank/DDBJ databases">
        <title>Diversity of the mouse oral microbiome.</title>
        <authorList>
            <person name="Joseph S."/>
            <person name="Aduse-Opoku J."/>
            <person name="Curtis M."/>
            <person name="Wade W."/>
            <person name="Hashim A."/>
        </authorList>
    </citation>
    <scope>NUCLEOTIDE SEQUENCE [LARGE SCALE GENOMIC DNA]</scope>
    <source>
        <strain evidence="1 2">WT12</strain>
    </source>
</reference>
<accession>A0A4Y9JTA0</accession>
<dbReference type="OrthoDB" id="8640229at2"/>
<dbReference type="RefSeq" id="WP_135058557.1">
    <property type="nucleotide sequence ID" value="NZ_JADGLC010000034.1"/>
</dbReference>
<gene>
    <name evidence="1" type="ORF">E4T80_11575</name>
</gene>
<dbReference type="NCBIfam" id="TIGR01563">
    <property type="entry name" value="gp16_SPP1"/>
    <property type="match status" value="1"/>
</dbReference>
<name>A0A4Y9JTA0_9PAST</name>
<dbReference type="EMBL" id="SPPA01000034">
    <property type="protein sequence ID" value="TFV07940.1"/>
    <property type="molecule type" value="Genomic_DNA"/>
</dbReference>
<dbReference type="InterPro" id="IPR038666">
    <property type="entry name" value="SSP1_head-tail_sf"/>
</dbReference>
<evidence type="ECO:0000313" key="1">
    <source>
        <dbReference type="EMBL" id="TFV07940.1"/>
    </source>
</evidence>
<organism evidence="1 2">
    <name type="scientific">Muribacter muris</name>
    <dbReference type="NCBI Taxonomy" id="67855"/>
    <lineage>
        <taxon>Bacteria</taxon>
        <taxon>Pseudomonadati</taxon>
        <taxon>Pseudomonadota</taxon>
        <taxon>Gammaproteobacteria</taxon>
        <taxon>Pasteurellales</taxon>
        <taxon>Pasteurellaceae</taxon>
        <taxon>Muribacter</taxon>
    </lineage>
</organism>
<sequence>MARMVRAGKFDKVITLQKQVSRQNSYGGVIQEWQDIAQLRASIEPLQGREFFSGAVQLGEKVCRIRIRYRSNLDRTMRVKYGDRIFEITNIIDSKERHEELQLICQERT</sequence>
<dbReference type="Pfam" id="PF05521">
    <property type="entry name" value="Phage_HCP"/>
    <property type="match status" value="1"/>
</dbReference>
<proteinExistence type="predicted"/>
<dbReference type="AlphaFoldDB" id="A0A4Y9JTA0"/>
<protein>
    <submittedName>
        <fullName evidence="1">Head-tail adaptor protein</fullName>
    </submittedName>
</protein>